<reference evidence="1 2" key="1">
    <citation type="journal article" date="2015" name="Appl. Environ. Microbiol.">
        <title>The Enterobacterium Trabulsiella odontotermitis Presents Novel Adaptations Related to Its Association with Fungus-Growing Termites.</title>
        <authorList>
            <person name="Sapountzis P."/>
            <person name="Gruntjes T."/>
            <person name="Otani S."/>
            <person name="Estevez J."/>
            <person name="da Costa R.R."/>
            <person name="Plunkett G.3rd."/>
            <person name="Perna N.T."/>
            <person name="Poulsen M."/>
        </authorList>
    </citation>
    <scope>NUCLEOTIDE SEQUENCE [LARGE SCALE GENOMIC DNA]</scope>
    <source>
        <strain evidence="1 2">12</strain>
    </source>
</reference>
<dbReference type="EMBL" id="JNGI01000133">
    <property type="protein sequence ID" value="KNC91109.1"/>
    <property type="molecule type" value="Genomic_DNA"/>
</dbReference>
<evidence type="ECO:0000313" key="2">
    <source>
        <dbReference type="Proteomes" id="UP000037393"/>
    </source>
</evidence>
<keyword evidence="2" id="KW-1185">Reference proteome</keyword>
<sequence>MIDIELTVPPDLERLLDELERRVKNRAPLMEKIAGIMMNAVDENFIHGGRPAWEPLKYRDGKPLQMSGRLHGSIHPWNDNDSAVVGTNVVYAAIQNFGGKTRAHEIRPRHKKALAFGGRFARKVNHPGSDIPARPFLVLTEADYEEIRQAILEYIAGNGE</sequence>
<dbReference type="Pfam" id="PF05069">
    <property type="entry name" value="Phage_tail_S"/>
    <property type="match status" value="1"/>
</dbReference>
<dbReference type="AlphaFoldDB" id="A0A0L0GQI5"/>
<comment type="caution">
    <text evidence="1">The sequence shown here is derived from an EMBL/GenBank/DDBJ whole genome shotgun (WGS) entry which is preliminary data.</text>
</comment>
<protein>
    <submittedName>
        <fullName evidence="1">Phage morphogeneis protein</fullName>
    </submittedName>
</protein>
<dbReference type="RefSeq" id="WP_049857643.1">
    <property type="nucleotide sequence ID" value="NZ_JNGI01000133.1"/>
</dbReference>
<dbReference type="Proteomes" id="UP000037393">
    <property type="component" value="Unassembled WGS sequence"/>
</dbReference>
<dbReference type="PATRIC" id="fig|379893.4.peg.572"/>
<evidence type="ECO:0000313" key="1">
    <source>
        <dbReference type="EMBL" id="KNC91109.1"/>
    </source>
</evidence>
<gene>
    <name evidence="1" type="ORF">GM31_02765</name>
</gene>
<proteinExistence type="predicted"/>
<dbReference type="NCBIfam" id="TIGR01635">
    <property type="entry name" value="tail_comp_S"/>
    <property type="match status" value="1"/>
</dbReference>
<dbReference type="OrthoDB" id="2081253at2"/>
<name>A0A0L0GQI5_9ENTR</name>
<accession>A0A0L0GQI5</accession>
<dbReference type="InterPro" id="IPR006522">
    <property type="entry name" value="Phage_virion_morphogenesis"/>
</dbReference>
<organism evidence="1 2">
    <name type="scientific">Trabulsiella odontotermitis</name>
    <dbReference type="NCBI Taxonomy" id="379893"/>
    <lineage>
        <taxon>Bacteria</taxon>
        <taxon>Pseudomonadati</taxon>
        <taxon>Pseudomonadota</taxon>
        <taxon>Gammaproteobacteria</taxon>
        <taxon>Enterobacterales</taxon>
        <taxon>Enterobacteriaceae</taxon>
        <taxon>Trabulsiella</taxon>
    </lineage>
</organism>